<reference evidence="1 2" key="1">
    <citation type="journal article" date="2014" name="Genome Announc.">
        <title>Whole-Genome Sequence of Serratia symbiotica Strain CWBI-2.3T, a Free-Living Symbiont of the Black Bean Aphid Aphis fabae.</title>
        <authorList>
            <person name="Foray V."/>
            <person name="Grigorescu A.S."/>
            <person name="Sabri A."/>
            <person name="Haubruge E."/>
            <person name="Lognay G."/>
            <person name="Francis F."/>
            <person name="Fauconnier M.L."/>
            <person name="Hance T."/>
            <person name="Thonart P."/>
        </authorList>
    </citation>
    <scope>NUCLEOTIDE SEQUENCE [LARGE SCALE GENOMIC DNA]</scope>
    <source>
        <strain evidence="1">CWBI-2.3</strain>
    </source>
</reference>
<dbReference type="STRING" id="138074.SYMBAF_160062"/>
<dbReference type="Proteomes" id="UP000042738">
    <property type="component" value="Chromosome"/>
</dbReference>
<dbReference type="AlphaFoldDB" id="A0A068Z669"/>
<proteinExistence type="predicted"/>
<dbReference type="InterPro" id="IPR035093">
    <property type="entry name" value="RelE/ParE_toxin_dom_sf"/>
</dbReference>
<dbReference type="PANTHER" id="PTHR40266">
    <property type="entry name" value="TOXIN HIGB-1"/>
    <property type="match status" value="1"/>
</dbReference>
<dbReference type="InterPro" id="IPR007711">
    <property type="entry name" value="HigB-1"/>
</dbReference>
<dbReference type="Pfam" id="PF05015">
    <property type="entry name" value="HigB-like_toxin"/>
    <property type="match status" value="1"/>
</dbReference>
<dbReference type="EMBL" id="CP050855">
    <property type="protein sequence ID" value="QLH61884.1"/>
    <property type="molecule type" value="Genomic_DNA"/>
</dbReference>
<gene>
    <name evidence="1" type="ORF">SYMBAF_01575</name>
</gene>
<evidence type="ECO:0000313" key="1">
    <source>
        <dbReference type="EMBL" id="QLH61884.1"/>
    </source>
</evidence>
<sequence length="92" mass="10521">MIIGFRHKGLEAFYRTGTTRGIQTVHAAKLNRILGLLDIAESPGDLDVPSFKLHLLKGELKGHWSIWVNGNWRVTFRFVGSNIELVDYLDYH</sequence>
<dbReference type="SUPFAM" id="SSF143011">
    <property type="entry name" value="RelE-like"/>
    <property type="match status" value="1"/>
</dbReference>
<dbReference type="GeneID" id="93735213"/>
<name>A0A068Z669_9GAMM</name>
<organism evidence="1 2">
    <name type="scientific">Serratia symbiotica</name>
    <dbReference type="NCBI Taxonomy" id="138074"/>
    <lineage>
        <taxon>Bacteria</taxon>
        <taxon>Pseudomonadati</taxon>
        <taxon>Pseudomonadota</taxon>
        <taxon>Gammaproteobacteria</taxon>
        <taxon>Enterobacterales</taxon>
        <taxon>Yersiniaceae</taxon>
        <taxon>Serratia</taxon>
    </lineage>
</organism>
<dbReference type="PANTHER" id="PTHR40266:SF2">
    <property type="entry name" value="TOXIN HIGB-1"/>
    <property type="match status" value="1"/>
</dbReference>
<evidence type="ECO:0000313" key="2">
    <source>
        <dbReference type="Proteomes" id="UP000042738"/>
    </source>
</evidence>
<protein>
    <submittedName>
        <fullName evidence="1">Killer protein</fullName>
    </submittedName>
</protein>
<dbReference type="Gene3D" id="3.30.2310.20">
    <property type="entry name" value="RelE-like"/>
    <property type="match status" value="1"/>
</dbReference>
<accession>A0A068Z669</accession>
<dbReference type="RefSeq" id="WP_040264344.1">
    <property type="nucleotide sequence ID" value="NZ_CAXKXZ010000031.1"/>
</dbReference>